<dbReference type="PRINTS" id="PR00878">
    <property type="entry name" value="CHOLNESTRASE"/>
</dbReference>
<dbReference type="GO" id="GO:0004104">
    <property type="term" value="F:cholinesterase activity"/>
    <property type="evidence" value="ECO:0007669"/>
    <property type="project" value="InterPro"/>
</dbReference>
<dbReference type="EC" id="3.1.1.-" evidence="4"/>
<feature type="compositionally biased region" description="Basic and acidic residues" evidence="5">
    <location>
        <begin position="1"/>
        <end position="13"/>
    </location>
</feature>
<dbReference type="InterPro" id="IPR050309">
    <property type="entry name" value="Type-B_Carboxylest/Lipase"/>
</dbReference>
<dbReference type="InterPro" id="IPR019826">
    <property type="entry name" value="Carboxylesterase_B_AS"/>
</dbReference>
<keyword evidence="8" id="KW-1185">Reference proteome</keyword>
<organism evidence="7 8">
    <name type="scientific">Acetobacterium bakii</name>
    <dbReference type="NCBI Taxonomy" id="52689"/>
    <lineage>
        <taxon>Bacteria</taxon>
        <taxon>Bacillati</taxon>
        <taxon>Bacillota</taxon>
        <taxon>Clostridia</taxon>
        <taxon>Eubacteriales</taxon>
        <taxon>Eubacteriaceae</taxon>
        <taxon>Acetobacterium</taxon>
    </lineage>
</organism>
<dbReference type="InterPro" id="IPR019819">
    <property type="entry name" value="Carboxylesterase_B_CS"/>
</dbReference>
<keyword evidence="2 4" id="KW-0378">Hydrolase</keyword>
<comment type="caution">
    <text evidence="7">The sequence shown here is derived from an EMBL/GenBank/DDBJ whole genome shotgun (WGS) entry which is preliminary data.</text>
</comment>
<evidence type="ECO:0000256" key="2">
    <source>
        <dbReference type="ARBA" id="ARBA00022801"/>
    </source>
</evidence>
<dbReference type="Gene3D" id="3.40.50.1820">
    <property type="entry name" value="alpha/beta hydrolase"/>
    <property type="match status" value="1"/>
</dbReference>
<feature type="active site" description="Charge relay system" evidence="3">
    <location>
        <position position="429"/>
    </location>
</feature>
<dbReference type="Proteomes" id="UP000036873">
    <property type="component" value="Unassembled WGS sequence"/>
</dbReference>
<proteinExistence type="inferred from homology"/>
<comment type="similarity">
    <text evidence="1 4">Belongs to the type-B carboxylesterase/lipase family.</text>
</comment>
<feature type="active site" description="Charge relay system" evidence="3">
    <location>
        <position position="335"/>
    </location>
</feature>
<protein>
    <recommendedName>
        <fullName evidence="4">Carboxylic ester hydrolase</fullName>
        <ecNumber evidence="4">3.1.1.-</ecNumber>
    </recommendedName>
</protein>
<dbReference type="SUPFAM" id="SSF53474">
    <property type="entry name" value="alpha/beta-Hydrolases"/>
    <property type="match status" value="1"/>
</dbReference>
<name>A0A0L6TZ21_9FIRM</name>
<dbReference type="InterPro" id="IPR000997">
    <property type="entry name" value="Cholinesterase"/>
</dbReference>
<dbReference type="EMBL" id="LGYO01000027">
    <property type="protein sequence ID" value="KNZ41516.1"/>
    <property type="molecule type" value="Genomic_DNA"/>
</dbReference>
<dbReference type="RefSeq" id="WP_050740448.1">
    <property type="nucleotide sequence ID" value="NZ_LGYO01000027.1"/>
</dbReference>
<dbReference type="PROSITE" id="PS00941">
    <property type="entry name" value="CARBOXYLESTERASE_B_2"/>
    <property type="match status" value="1"/>
</dbReference>
<evidence type="ECO:0000256" key="3">
    <source>
        <dbReference type="PIRSR" id="PIRSR600997-1"/>
    </source>
</evidence>
<dbReference type="STRING" id="52689.AKG39_11005"/>
<gene>
    <name evidence="7" type="ORF">AKG39_11005</name>
</gene>
<dbReference type="PROSITE" id="PS00122">
    <property type="entry name" value="CARBOXYLESTERASE_B_1"/>
    <property type="match status" value="1"/>
</dbReference>
<feature type="active site" description="Acyl-ester intermediate" evidence="3">
    <location>
        <position position="204"/>
    </location>
</feature>
<evidence type="ECO:0000256" key="4">
    <source>
        <dbReference type="RuleBase" id="RU361235"/>
    </source>
</evidence>
<feature type="domain" description="Carboxylesterase type B" evidence="6">
    <location>
        <begin position="17"/>
        <end position="509"/>
    </location>
</feature>
<dbReference type="InterPro" id="IPR002018">
    <property type="entry name" value="CarbesteraseB"/>
</dbReference>
<dbReference type="InterPro" id="IPR029058">
    <property type="entry name" value="AB_hydrolase_fold"/>
</dbReference>
<evidence type="ECO:0000256" key="5">
    <source>
        <dbReference type="SAM" id="MobiDB-lite"/>
    </source>
</evidence>
<evidence type="ECO:0000313" key="8">
    <source>
        <dbReference type="Proteomes" id="UP000036873"/>
    </source>
</evidence>
<dbReference type="AlphaFoldDB" id="A0A0L6TZ21"/>
<reference evidence="8" key="1">
    <citation type="submission" date="2015-07" db="EMBL/GenBank/DDBJ databases">
        <title>Draft genome sequence of Acetobacterium bakii DSM 8293, a potential psychrophilic chemical producer through syngas fermentation.</title>
        <authorList>
            <person name="Song Y."/>
            <person name="Hwang S."/>
            <person name="Cho B.-K."/>
        </authorList>
    </citation>
    <scope>NUCLEOTIDE SEQUENCE [LARGE SCALE GENOMIC DNA]</scope>
    <source>
        <strain evidence="8">DSM 8239</strain>
    </source>
</reference>
<feature type="region of interest" description="Disordered" evidence="5">
    <location>
        <begin position="1"/>
        <end position="55"/>
    </location>
</feature>
<sequence length="521" mass="57736">MPFDKNNKSDMPKNPELFPSCGPVRGLHRKGISSYKGIPYAQPPTQNRRFKAPKPMPPWEEIRDCLEPGNAAMQMGGILVDSSGTYQMDDKSEDCLFLNVWTPATAKEERYPVYVFIHGGAFATGSGSEMVYDGARMAQEGVVVVTINYRLGALGFLATHGLCEESGTTGNYGLLDQIQALHWVQENIEAFGGDPTKVTLGGQSAGAYSVTALMLSPLAKGLFHQAIVESGSIFSISSFASQNRGNLEKSMANGQLLCELFGVEDTQEDLYKLRRIPGDALAAVSMVKSDQSAAPNAFGFWPIFDGVVLPKDPVAALRSGEVNPVKMLVGFNTDESSLFIKGHTNLGIYKMLCYEIFGPEHADAVMDFFKVDEEHSALERMQEIYTHSAFLIGMVMMAKKYAQLGIDVYFYNFDYDPAILKIVGLNTAHAMELPFVFGNGIGRRRATKISNLSWLMQQSWTNFIKYGDPNFKAAFKGQVPWPKFDPEKKDIMVFDTHLSTKPLPYEETLAFLEKIMFNDPQ</sequence>
<evidence type="ECO:0000313" key="7">
    <source>
        <dbReference type="EMBL" id="KNZ41516.1"/>
    </source>
</evidence>
<accession>A0A0L6TZ21</accession>
<dbReference type="PANTHER" id="PTHR11559">
    <property type="entry name" value="CARBOXYLESTERASE"/>
    <property type="match status" value="1"/>
</dbReference>
<evidence type="ECO:0000256" key="1">
    <source>
        <dbReference type="ARBA" id="ARBA00005964"/>
    </source>
</evidence>
<dbReference type="OrthoDB" id="9775851at2"/>
<dbReference type="Pfam" id="PF00135">
    <property type="entry name" value="COesterase"/>
    <property type="match status" value="1"/>
</dbReference>
<evidence type="ECO:0000259" key="6">
    <source>
        <dbReference type="Pfam" id="PF00135"/>
    </source>
</evidence>
<dbReference type="ESTHER" id="9firm-a0a0l6tz21">
    <property type="family name" value="Carb_B_Bacteria"/>
</dbReference>